<evidence type="ECO:0008006" key="4">
    <source>
        <dbReference type="Google" id="ProtNLM"/>
    </source>
</evidence>
<reference evidence="2 3" key="1">
    <citation type="submission" date="2018-12" db="EMBL/GenBank/DDBJ databases">
        <title>Cadmium resistance mechanism in endophytic bacteria Burkholderia cenocepacia YG-3.</title>
        <authorList>
            <person name="Zhang X."/>
            <person name="Wang X."/>
            <person name="Zhu Y."/>
        </authorList>
    </citation>
    <scope>NUCLEOTIDE SEQUENCE [LARGE SCALE GENOMIC DNA]</scope>
    <source>
        <strain evidence="2 3">YG-3</strain>
    </source>
</reference>
<accession>A0A3S9NJZ9</accession>
<name>A0A3S9NJZ9_9BURK</name>
<feature type="compositionally biased region" description="Basic and acidic residues" evidence="1">
    <location>
        <begin position="358"/>
        <end position="372"/>
    </location>
</feature>
<dbReference type="EMBL" id="CP034547">
    <property type="protein sequence ID" value="AZQ55981.1"/>
    <property type="molecule type" value="Genomic_DNA"/>
</dbReference>
<protein>
    <recommendedName>
        <fullName evidence="4">Restriction alleviation protein, Lar family</fullName>
    </recommendedName>
</protein>
<gene>
    <name evidence="2" type="ORF">D5R55_34830</name>
</gene>
<organism evidence="2 3">
    <name type="scientific">Burkholderia cenocepacia</name>
    <dbReference type="NCBI Taxonomy" id="95486"/>
    <lineage>
        <taxon>Bacteria</taxon>
        <taxon>Pseudomonadati</taxon>
        <taxon>Pseudomonadota</taxon>
        <taxon>Betaproteobacteria</taxon>
        <taxon>Burkholderiales</taxon>
        <taxon>Burkholderiaceae</taxon>
        <taxon>Burkholderia</taxon>
        <taxon>Burkholderia cepacia complex</taxon>
    </lineage>
</organism>
<evidence type="ECO:0000256" key="1">
    <source>
        <dbReference type="SAM" id="MobiDB-lite"/>
    </source>
</evidence>
<proteinExistence type="predicted"/>
<feature type="region of interest" description="Disordered" evidence="1">
    <location>
        <begin position="350"/>
        <end position="372"/>
    </location>
</feature>
<dbReference type="RefSeq" id="WP_126369152.1">
    <property type="nucleotide sequence ID" value="NZ_CP034547.1"/>
</dbReference>
<dbReference type="Proteomes" id="UP000277191">
    <property type="component" value="Chromosome 3"/>
</dbReference>
<dbReference type="AlphaFoldDB" id="A0A3S9NJZ9"/>
<evidence type="ECO:0000313" key="2">
    <source>
        <dbReference type="EMBL" id="AZQ55981.1"/>
    </source>
</evidence>
<evidence type="ECO:0000313" key="3">
    <source>
        <dbReference type="Proteomes" id="UP000277191"/>
    </source>
</evidence>
<sequence>MSRADSLTDALRKARAELEIVEWENDPPMRVTDLFLTIDFLLAASPVEQPAAAPAMKLLGETRENGVVWFDQNPHAFPIGTTFYAATTAPSPADERAAFEECIREHSDPDRFDDRIAQQDGHYVEYATALAWAAWQARAASANETIVEDTGGALLACPFCGGEPKRMTLNDEANFGGNVIVCTSCDCSTHVEFGEKLGLVEAWNSRVAHSRSPAMAAEAVAIYQVPEGCGTWSDVSPELFEQSSPARRRVVYATPQPAPAAIPAGWNLVPIDPTPEILMAIWQNERDARRAWERALAAVPQPAQADARVGLDELRATVCAIGVVGSVDGHDVIRRASVVELIDRRRALLATHPGQPEPRAKVTDDEPPCRPT</sequence>